<dbReference type="Pfam" id="PF01549">
    <property type="entry name" value="ShK"/>
    <property type="match status" value="1"/>
</dbReference>
<dbReference type="WBParaSite" id="ASIM_0000615701-mRNA-1">
    <property type="protein sequence ID" value="ASIM_0000615701-mRNA-1"/>
    <property type="gene ID" value="ASIM_0000615701"/>
</dbReference>
<dbReference type="EMBL" id="UYRR01012278">
    <property type="protein sequence ID" value="VDK26295.1"/>
    <property type="molecule type" value="Genomic_DNA"/>
</dbReference>
<accession>A0A0M3JEV9</accession>
<protein>
    <submittedName>
        <fullName evidence="5">ShKT domain-containing protein</fullName>
    </submittedName>
</protein>
<evidence type="ECO:0000259" key="2">
    <source>
        <dbReference type="PROSITE" id="PS51670"/>
    </source>
</evidence>
<dbReference type="SMART" id="SM00254">
    <property type="entry name" value="ShKT"/>
    <property type="match status" value="1"/>
</dbReference>
<dbReference type="InterPro" id="IPR003582">
    <property type="entry name" value="ShKT_dom"/>
</dbReference>
<comment type="caution">
    <text evidence="1">Lacks conserved residue(s) required for the propagation of feature annotation.</text>
</comment>
<evidence type="ECO:0000313" key="5">
    <source>
        <dbReference type="WBParaSite" id="ASIM_0000615701-mRNA-1"/>
    </source>
</evidence>
<proteinExistence type="predicted"/>
<feature type="domain" description="ShKT" evidence="2">
    <location>
        <begin position="131"/>
        <end position="165"/>
    </location>
</feature>
<evidence type="ECO:0000256" key="1">
    <source>
        <dbReference type="PROSITE-ProRule" id="PRU01005"/>
    </source>
</evidence>
<organism evidence="5">
    <name type="scientific">Anisakis simplex</name>
    <name type="common">Herring worm</name>
    <dbReference type="NCBI Taxonomy" id="6269"/>
    <lineage>
        <taxon>Eukaryota</taxon>
        <taxon>Metazoa</taxon>
        <taxon>Ecdysozoa</taxon>
        <taxon>Nematoda</taxon>
        <taxon>Chromadorea</taxon>
        <taxon>Rhabditida</taxon>
        <taxon>Spirurina</taxon>
        <taxon>Ascaridomorpha</taxon>
        <taxon>Ascaridoidea</taxon>
        <taxon>Anisakidae</taxon>
        <taxon>Anisakis</taxon>
        <taxon>Anisakis simplex complex</taxon>
    </lineage>
</organism>
<dbReference type="OrthoDB" id="6132182at2759"/>
<gene>
    <name evidence="3" type="ORF">ASIM_LOCUS5938</name>
</gene>
<evidence type="ECO:0000313" key="4">
    <source>
        <dbReference type="Proteomes" id="UP000267096"/>
    </source>
</evidence>
<keyword evidence="1" id="KW-1015">Disulfide bond</keyword>
<sequence>MYPADNQLCSSALHFGSALMRPFEPKRNVDGLSNKYTDNLYEFAPRPSCINGPTCGSKYLFCDHSHGLAARCVSMIRIGGNCSGYKHHEPVCYNGRCINGRCVPLNIQQAVHHPLILPKKEPKIMSVQADCYNENECCSTWASAGECERNPSYMNEWCKVACKICHPNFNPLLGWFACSLERILFSL</sequence>
<evidence type="ECO:0000313" key="3">
    <source>
        <dbReference type="EMBL" id="VDK26295.1"/>
    </source>
</evidence>
<keyword evidence="4" id="KW-1185">Reference proteome</keyword>
<reference evidence="5" key="1">
    <citation type="submission" date="2017-02" db="UniProtKB">
        <authorList>
            <consortium name="WormBaseParasite"/>
        </authorList>
    </citation>
    <scope>IDENTIFICATION</scope>
</reference>
<feature type="disulfide bond" evidence="1">
    <location>
        <begin position="131"/>
        <end position="165"/>
    </location>
</feature>
<name>A0A0M3JEV9_ANISI</name>
<dbReference type="AlphaFoldDB" id="A0A0M3JEV9"/>
<dbReference type="PROSITE" id="PS51670">
    <property type="entry name" value="SHKT"/>
    <property type="match status" value="1"/>
</dbReference>
<dbReference type="Proteomes" id="UP000267096">
    <property type="component" value="Unassembled WGS sequence"/>
</dbReference>
<reference evidence="3 4" key="2">
    <citation type="submission" date="2018-11" db="EMBL/GenBank/DDBJ databases">
        <authorList>
            <consortium name="Pathogen Informatics"/>
        </authorList>
    </citation>
    <scope>NUCLEOTIDE SEQUENCE [LARGE SCALE GENOMIC DNA]</scope>
</reference>